<keyword evidence="8" id="KW-0963">Cytoplasm</keyword>
<dbReference type="EMBL" id="MU864960">
    <property type="protein sequence ID" value="KAK4463375.1"/>
    <property type="molecule type" value="Genomic_DNA"/>
</dbReference>
<evidence type="ECO:0000256" key="12">
    <source>
        <dbReference type="ARBA" id="ARBA00022990"/>
    </source>
</evidence>
<evidence type="ECO:0000256" key="14">
    <source>
        <dbReference type="SAM" id="MobiDB-lite"/>
    </source>
</evidence>
<comment type="cofactor">
    <cofactor evidence="1">
        <name>Mg(2+)</name>
        <dbReference type="ChEBI" id="CHEBI:18420"/>
    </cofactor>
</comment>
<organism evidence="16 17">
    <name type="scientific">Cladorrhinum samala</name>
    <dbReference type="NCBI Taxonomy" id="585594"/>
    <lineage>
        <taxon>Eukaryota</taxon>
        <taxon>Fungi</taxon>
        <taxon>Dikarya</taxon>
        <taxon>Ascomycota</taxon>
        <taxon>Pezizomycotina</taxon>
        <taxon>Sordariomycetes</taxon>
        <taxon>Sordariomycetidae</taxon>
        <taxon>Sordariales</taxon>
        <taxon>Podosporaceae</taxon>
        <taxon>Cladorrhinum</taxon>
    </lineage>
</organism>
<evidence type="ECO:0000256" key="3">
    <source>
        <dbReference type="ARBA" id="ARBA00004496"/>
    </source>
</evidence>
<comment type="catalytic activity">
    <reaction evidence="13">
        <text>thiamine triphosphate + H2O = thiamine diphosphate + phosphate + H(+)</text>
        <dbReference type="Rhea" id="RHEA:11744"/>
        <dbReference type="ChEBI" id="CHEBI:15377"/>
        <dbReference type="ChEBI" id="CHEBI:15378"/>
        <dbReference type="ChEBI" id="CHEBI:43474"/>
        <dbReference type="ChEBI" id="CHEBI:58937"/>
        <dbReference type="ChEBI" id="CHEBI:58938"/>
        <dbReference type="EC" id="3.6.1.28"/>
    </reaction>
</comment>
<dbReference type="GO" id="GO:0050333">
    <property type="term" value="F:thiamine triphosphate phosphatase activity"/>
    <property type="evidence" value="ECO:0007669"/>
    <property type="project" value="UniProtKB-EC"/>
</dbReference>
<evidence type="ECO:0000313" key="16">
    <source>
        <dbReference type="EMBL" id="KAK4463375.1"/>
    </source>
</evidence>
<evidence type="ECO:0000256" key="11">
    <source>
        <dbReference type="ARBA" id="ARBA00022842"/>
    </source>
</evidence>
<evidence type="ECO:0000256" key="1">
    <source>
        <dbReference type="ARBA" id="ARBA00001946"/>
    </source>
</evidence>
<name>A0AAV9HRA3_9PEZI</name>
<evidence type="ECO:0000256" key="10">
    <source>
        <dbReference type="ARBA" id="ARBA00022801"/>
    </source>
</evidence>
<comment type="similarity">
    <text evidence="4">Belongs to the ThTPase family.</text>
</comment>
<evidence type="ECO:0000256" key="9">
    <source>
        <dbReference type="ARBA" id="ARBA00022723"/>
    </source>
</evidence>
<evidence type="ECO:0000256" key="6">
    <source>
        <dbReference type="ARBA" id="ARBA00012378"/>
    </source>
</evidence>
<keyword evidence="11" id="KW-0460">Magnesium</keyword>
<proteinExistence type="inferred from homology"/>
<evidence type="ECO:0000313" key="17">
    <source>
        <dbReference type="Proteomes" id="UP001321749"/>
    </source>
</evidence>
<feature type="compositionally biased region" description="Low complexity" evidence="14">
    <location>
        <begin position="225"/>
        <end position="236"/>
    </location>
</feature>
<dbReference type="CDD" id="cd07758">
    <property type="entry name" value="ThTPase"/>
    <property type="match status" value="1"/>
</dbReference>
<evidence type="ECO:0000256" key="13">
    <source>
        <dbReference type="ARBA" id="ARBA00048194"/>
    </source>
</evidence>
<dbReference type="GO" id="GO:0042357">
    <property type="term" value="P:thiamine diphosphate metabolic process"/>
    <property type="evidence" value="ECO:0007669"/>
    <property type="project" value="TreeGrafter"/>
</dbReference>
<dbReference type="GO" id="GO:0006772">
    <property type="term" value="P:thiamine metabolic process"/>
    <property type="evidence" value="ECO:0007669"/>
    <property type="project" value="InterPro"/>
</dbReference>
<dbReference type="SUPFAM" id="SSF55154">
    <property type="entry name" value="CYTH-like phosphatases"/>
    <property type="match status" value="1"/>
</dbReference>
<gene>
    <name evidence="16" type="ORF">QBC42DRAFT_199141</name>
</gene>
<feature type="compositionally biased region" description="Basic and acidic residues" evidence="14">
    <location>
        <begin position="238"/>
        <end position="249"/>
    </location>
</feature>
<comment type="function">
    <text evidence="2">Hydrolase highly specific for thiamine triphosphate (ThTP).</text>
</comment>
<feature type="region of interest" description="Disordered" evidence="14">
    <location>
        <begin position="218"/>
        <end position="249"/>
    </location>
</feature>
<evidence type="ECO:0000256" key="8">
    <source>
        <dbReference type="ARBA" id="ARBA00022490"/>
    </source>
</evidence>
<comment type="caution">
    <text evidence="16">The sequence shown here is derived from an EMBL/GenBank/DDBJ whole genome shotgun (WGS) entry which is preliminary data.</text>
</comment>
<dbReference type="InterPro" id="IPR033469">
    <property type="entry name" value="CYTH-like_dom_sf"/>
</dbReference>
<dbReference type="InterPro" id="IPR039582">
    <property type="entry name" value="THTPA"/>
</dbReference>
<evidence type="ECO:0000256" key="2">
    <source>
        <dbReference type="ARBA" id="ARBA00002106"/>
    </source>
</evidence>
<dbReference type="PANTHER" id="PTHR14586:SF1">
    <property type="entry name" value="THIAMINE-TRIPHOSPHATASE"/>
    <property type="match status" value="1"/>
</dbReference>
<comment type="subcellular location">
    <subcellularLocation>
        <location evidence="3">Cytoplasm</location>
    </subcellularLocation>
</comment>
<dbReference type="EC" id="3.6.1.28" evidence="6"/>
<sequence>MWSPRPTRVAASSIIITTTTTTTTLPTTATRTRTRTIQKLFSPRGAASFFSSSASSRSCVLEVERKFRRLAVPQLTQHGGRPPFNSLLALPTQTVRDTYYDDDHGLLSSAGVWVRRRNGSWEAKVKKWGTYNNSRFEELSEVGEIAACVERVADLRRPVQEGKEKMNDGDCLISSLGLVVIADLVTTRETWIADGEFHIVRDRMVDFGHEVGEVELQRTLEGNSKSEGPGSAAAAPSEEEKRAEMQRMDESITEFMRRYSWAFAEGPPVGKLTAYFEKIGKKPR</sequence>
<accession>A0AAV9HRA3</accession>
<dbReference type="GO" id="GO:0000287">
    <property type="term" value="F:magnesium ion binding"/>
    <property type="evidence" value="ECO:0007669"/>
    <property type="project" value="TreeGrafter"/>
</dbReference>
<evidence type="ECO:0000259" key="15">
    <source>
        <dbReference type="Pfam" id="PF01928"/>
    </source>
</evidence>
<keyword evidence="10" id="KW-0378">Hydrolase</keyword>
<dbReference type="InterPro" id="IPR023577">
    <property type="entry name" value="CYTH_domain"/>
</dbReference>
<dbReference type="Pfam" id="PF01928">
    <property type="entry name" value="CYTH"/>
    <property type="match status" value="1"/>
</dbReference>
<keyword evidence="17" id="KW-1185">Reference proteome</keyword>
<evidence type="ECO:0000256" key="4">
    <source>
        <dbReference type="ARBA" id="ARBA00008181"/>
    </source>
</evidence>
<dbReference type="Proteomes" id="UP001321749">
    <property type="component" value="Unassembled WGS sequence"/>
</dbReference>
<dbReference type="InterPro" id="IPR012177">
    <property type="entry name" value="ThTPase_euk"/>
</dbReference>
<dbReference type="PANTHER" id="PTHR14586">
    <property type="entry name" value="THIAMINE-TRIPHOSPHATASE"/>
    <property type="match status" value="1"/>
</dbReference>
<comment type="subunit">
    <text evidence="5">Monomer.</text>
</comment>
<keyword evidence="9" id="KW-0479">Metal-binding</keyword>
<dbReference type="Gene3D" id="2.40.320.10">
    <property type="entry name" value="Hypothetical Protein Pfu-838710-001"/>
    <property type="match status" value="1"/>
</dbReference>
<dbReference type="AlphaFoldDB" id="A0AAV9HRA3"/>
<keyword evidence="12" id="KW-0007">Acetylation</keyword>
<feature type="domain" description="CYTH" evidence="15">
    <location>
        <begin position="62"/>
        <end position="218"/>
    </location>
</feature>
<dbReference type="GO" id="GO:0005737">
    <property type="term" value="C:cytoplasm"/>
    <property type="evidence" value="ECO:0007669"/>
    <property type="project" value="UniProtKB-SubCell"/>
</dbReference>
<evidence type="ECO:0000256" key="5">
    <source>
        <dbReference type="ARBA" id="ARBA00011245"/>
    </source>
</evidence>
<protein>
    <recommendedName>
        <fullName evidence="7">Thiamine-triphosphatase</fullName>
        <ecNumber evidence="6">3.6.1.28</ecNumber>
    </recommendedName>
</protein>
<reference evidence="16" key="1">
    <citation type="journal article" date="2023" name="Mol. Phylogenet. Evol.">
        <title>Genome-scale phylogeny and comparative genomics of the fungal order Sordariales.</title>
        <authorList>
            <person name="Hensen N."/>
            <person name="Bonometti L."/>
            <person name="Westerberg I."/>
            <person name="Brannstrom I.O."/>
            <person name="Guillou S."/>
            <person name="Cros-Aarteil S."/>
            <person name="Calhoun S."/>
            <person name="Haridas S."/>
            <person name="Kuo A."/>
            <person name="Mondo S."/>
            <person name="Pangilinan J."/>
            <person name="Riley R."/>
            <person name="LaButti K."/>
            <person name="Andreopoulos B."/>
            <person name="Lipzen A."/>
            <person name="Chen C."/>
            <person name="Yan M."/>
            <person name="Daum C."/>
            <person name="Ng V."/>
            <person name="Clum A."/>
            <person name="Steindorff A."/>
            <person name="Ohm R.A."/>
            <person name="Martin F."/>
            <person name="Silar P."/>
            <person name="Natvig D.O."/>
            <person name="Lalanne C."/>
            <person name="Gautier V."/>
            <person name="Ament-Velasquez S.L."/>
            <person name="Kruys A."/>
            <person name="Hutchinson M.I."/>
            <person name="Powell A.J."/>
            <person name="Barry K."/>
            <person name="Miller A.N."/>
            <person name="Grigoriev I.V."/>
            <person name="Debuchy R."/>
            <person name="Gladieux P."/>
            <person name="Hiltunen Thoren M."/>
            <person name="Johannesson H."/>
        </authorList>
    </citation>
    <scope>NUCLEOTIDE SEQUENCE</scope>
    <source>
        <strain evidence="16">PSN324</strain>
    </source>
</reference>
<reference evidence="16" key="2">
    <citation type="submission" date="2023-06" db="EMBL/GenBank/DDBJ databases">
        <authorList>
            <consortium name="Lawrence Berkeley National Laboratory"/>
            <person name="Mondo S.J."/>
            <person name="Hensen N."/>
            <person name="Bonometti L."/>
            <person name="Westerberg I."/>
            <person name="Brannstrom I.O."/>
            <person name="Guillou S."/>
            <person name="Cros-Aarteil S."/>
            <person name="Calhoun S."/>
            <person name="Haridas S."/>
            <person name="Kuo A."/>
            <person name="Pangilinan J."/>
            <person name="Riley R."/>
            <person name="Labutti K."/>
            <person name="Andreopoulos B."/>
            <person name="Lipzen A."/>
            <person name="Chen C."/>
            <person name="Yanf M."/>
            <person name="Daum C."/>
            <person name="Ng V."/>
            <person name="Clum A."/>
            <person name="Steindorff A."/>
            <person name="Ohm R."/>
            <person name="Martin F."/>
            <person name="Silar P."/>
            <person name="Natvig D."/>
            <person name="Lalanne C."/>
            <person name="Gautier V."/>
            <person name="Ament-Velasquez S.L."/>
            <person name="Kruys A."/>
            <person name="Hutchinson M.I."/>
            <person name="Powell A.J."/>
            <person name="Barry K."/>
            <person name="Miller A.N."/>
            <person name="Grigoriev I.V."/>
            <person name="Debuchy R."/>
            <person name="Gladieux P."/>
            <person name="Thoren M.H."/>
            <person name="Johannesson H."/>
        </authorList>
    </citation>
    <scope>NUCLEOTIDE SEQUENCE</scope>
    <source>
        <strain evidence="16">PSN324</strain>
    </source>
</reference>
<evidence type="ECO:0000256" key="7">
    <source>
        <dbReference type="ARBA" id="ARBA00020088"/>
    </source>
</evidence>